<feature type="chain" id="PRO_5043377340" description="Nitrogen permease regulator 3" evidence="4">
    <location>
        <begin position="18"/>
        <end position="941"/>
    </location>
</feature>
<dbReference type="PANTHER" id="PTHR13153">
    <property type="entry name" value="CGTHBA PROTEIN -14 GENE PROTEIN"/>
    <property type="match status" value="1"/>
</dbReference>
<evidence type="ECO:0000259" key="5">
    <source>
        <dbReference type="Pfam" id="PF24064"/>
    </source>
</evidence>
<dbReference type="GO" id="GO:0038202">
    <property type="term" value="P:TORC1 signaling"/>
    <property type="evidence" value="ECO:0007669"/>
    <property type="project" value="TreeGrafter"/>
</dbReference>
<dbReference type="Proteomes" id="UP000094043">
    <property type="component" value="Chromosome 3"/>
</dbReference>
<feature type="region of interest" description="Disordered" evidence="3">
    <location>
        <begin position="270"/>
        <end position="299"/>
    </location>
</feature>
<dbReference type="PANTHER" id="PTHR13153:SF5">
    <property type="entry name" value="GATOR COMPLEX PROTEIN NPRL3"/>
    <property type="match status" value="1"/>
</dbReference>
<comment type="similarity">
    <text evidence="1 2">Belongs to the NPR3 family.</text>
</comment>
<evidence type="ECO:0000313" key="6">
    <source>
        <dbReference type="EMBL" id="WVN88013.1"/>
    </source>
</evidence>
<dbReference type="InterPro" id="IPR056603">
    <property type="entry name" value="HTH_NPRL3"/>
</dbReference>
<dbReference type="GeneID" id="91087422"/>
<evidence type="ECO:0000256" key="4">
    <source>
        <dbReference type="SAM" id="SignalP"/>
    </source>
</evidence>
<evidence type="ECO:0000256" key="3">
    <source>
        <dbReference type="SAM" id="MobiDB-lite"/>
    </source>
</evidence>
<keyword evidence="2" id="KW-0469">Meiosis</keyword>
<gene>
    <name evidence="6" type="ORF">L203_103211</name>
</gene>
<sequence length="941" mass="106506">MAENILGLLLITSSSAGQHVFRYPPDPASPNIRLAQPIYPPATFTATETDIDFRHPRAGGAGFRRHTHDDRSSSASVRRSLFGPSTKGSSKNERDKRGKKKPDDLRARYMNPRAQGALSDYGEDSEHNDSSSSSEEDDSDFDFLWKTGALFHTNEGTGPAKSVQIQASKDDEPKLSGMRSLDHSTLLDTSRRGSSSTTTATVAGVERTHDYAEKDAKKAIRAQYNYALGWSLDVLADMLTPPRSACNRRFELSVGNVVFLGHPVCAGPDGKWEAPPDEDELEERVPSRGRRRMRDSAAPLTSLNKVDEGKEASTSAINKNSDVLTKCGDHSDDSHDDIPNLTMFHLVLIIDKPDPKPGHESHEEHHSQTPGIYDEIYREIAFKWTAAAYTLQCQSNLIAKETWMIIKYKEKCLNEGVGIIDCCQWTAAHCHVERTLSYLYLRLHKFRNQPVNGFHSYLPTTITNHLANITIHSVLSPKPINTDEAWAHWGEMENMMSDYSDEESEDDWGMPLVGIRKSELTVRPWQTLLLLETDDSQKQDAISFGIAGLPAETEDYGNTIDGGQKSPSKNSKSRRGSRTTKYTNEDCGQENDEMVLIKTLIEACDVTKPLYEIAHLIRYDLEGVVIPLARELVQDKRAILIDVVNTRLRTVVMATTADQHSTSFSQYTARFTRDFPELPTFPRFISAVSLAPVPFRKIIPNPEPDHATRQLYMSALLWLLRHDLVVQVHTRARVYAKREIKIEAWKRLWYRRRQRWIEATKEHESEVRRAPSGSDLVTSRASESFPSSTFDAALSINNNHNMSTVPPPNLGSHLDQNRNENQLCLDYDPALEMDSDEEFDGINGNQNFSLEAEHPHKNEIPNFESTFIYKPARAQKEEARWLRVIREGADELWASKFDLCVQYFDGMTTFEEIIYRTGLPRKELEKILQLYNGDVVTFIHP</sequence>
<dbReference type="OrthoDB" id="18648at2759"/>
<dbReference type="GO" id="GO:1990130">
    <property type="term" value="C:GATOR1 complex"/>
    <property type="evidence" value="ECO:0007669"/>
    <property type="project" value="TreeGrafter"/>
</dbReference>
<name>A0A1E3HPG3_9TREE</name>
<reference evidence="6" key="1">
    <citation type="submission" date="2016-06" db="EMBL/GenBank/DDBJ databases">
        <authorList>
            <person name="Cuomo C."/>
            <person name="Litvintseva A."/>
            <person name="Heitman J."/>
            <person name="Chen Y."/>
            <person name="Sun S."/>
            <person name="Springer D."/>
            <person name="Dromer F."/>
            <person name="Young S."/>
            <person name="Zeng Q."/>
            <person name="Chapman S."/>
            <person name="Gujja S."/>
            <person name="Saif S."/>
            <person name="Birren B."/>
        </authorList>
    </citation>
    <scope>NUCLEOTIDE SEQUENCE</scope>
    <source>
        <strain evidence="6">CBS 7841</strain>
    </source>
</reference>
<dbReference type="InterPro" id="IPR005365">
    <property type="entry name" value="Npr3"/>
</dbReference>
<reference evidence="6" key="2">
    <citation type="journal article" date="2022" name="Elife">
        <title>Obligate sexual reproduction of a homothallic fungus closely related to the Cryptococcus pathogenic species complex.</title>
        <authorList>
            <person name="Passer A.R."/>
            <person name="Clancey S.A."/>
            <person name="Shea T."/>
            <person name="David-Palma M."/>
            <person name="Averette A.F."/>
            <person name="Boekhout T."/>
            <person name="Porcel B.M."/>
            <person name="Nowrousian M."/>
            <person name="Cuomo C.A."/>
            <person name="Sun S."/>
            <person name="Heitman J."/>
            <person name="Coelho M.A."/>
        </authorList>
    </citation>
    <scope>NUCLEOTIDE SEQUENCE</scope>
    <source>
        <strain evidence="6">CBS 7841</strain>
    </source>
</reference>
<dbReference type="Pfam" id="PF03666">
    <property type="entry name" value="NPR3"/>
    <property type="match status" value="1"/>
</dbReference>
<dbReference type="GO" id="GO:0034198">
    <property type="term" value="P:cellular response to amino acid starvation"/>
    <property type="evidence" value="ECO:0007669"/>
    <property type="project" value="TreeGrafter"/>
</dbReference>
<dbReference type="GO" id="GO:0005774">
    <property type="term" value="C:vacuolar membrane"/>
    <property type="evidence" value="ECO:0007669"/>
    <property type="project" value="UniProtKB-SubCell"/>
</dbReference>
<keyword evidence="7" id="KW-1185">Reference proteome</keyword>
<proteinExistence type="inferred from homology"/>
<keyword evidence="2 4" id="KW-0732">Signal</keyword>
<evidence type="ECO:0000256" key="1">
    <source>
        <dbReference type="ARBA" id="ARBA00010546"/>
    </source>
</evidence>
<dbReference type="RefSeq" id="XP_066068713.1">
    <property type="nucleotide sequence ID" value="XM_066212616.1"/>
</dbReference>
<dbReference type="GO" id="GO:0051321">
    <property type="term" value="P:meiotic cell cycle"/>
    <property type="evidence" value="ECO:0007669"/>
    <property type="project" value="UniProtKB-UniRule"/>
</dbReference>
<reference evidence="6" key="3">
    <citation type="submission" date="2024-01" db="EMBL/GenBank/DDBJ databases">
        <authorList>
            <person name="Coelho M.A."/>
            <person name="David-Palma M."/>
            <person name="Shea T."/>
            <person name="Sun S."/>
            <person name="Cuomo C.A."/>
            <person name="Heitman J."/>
        </authorList>
    </citation>
    <scope>NUCLEOTIDE SEQUENCE</scope>
    <source>
        <strain evidence="6">CBS 7841</strain>
    </source>
</reference>
<protein>
    <recommendedName>
        <fullName evidence="2">Nitrogen permease regulator 3</fullName>
    </recommendedName>
    <alternativeName>
        <fullName evidence="2">Required for meiotic nuclear division protein 11</fullName>
    </alternativeName>
</protein>
<dbReference type="EMBL" id="CP143786">
    <property type="protein sequence ID" value="WVN88013.1"/>
    <property type="molecule type" value="Genomic_DNA"/>
</dbReference>
<dbReference type="Pfam" id="PF24064">
    <property type="entry name" value="HTH_NPRL3"/>
    <property type="match status" value="1"/>
</dbReference>
<evidence type="ECO:0000313" key="7">
    <source>
        <dbReference type="Proteomes" id="UP000094043"/>
    </source>
</evidence>
<feature type="signal peptide" evidence="4">
    <location>
        <begin position="1"/>
        <end position="17"/>
    </location>
</feature>
<feature type="domain" description="GATOR1 complex protein NPRL3 C-terminal HTH" evidence="5">
    <location>
        <begin position="877"/>
        <end position="935"/>
    </location>
</feature>
<comment type="subcellular location">
    <subcellularLocation>
        <location evidence="2">Vacuole membrane</location>
        <topology evidence="2">Peripheral membrane protein</topology>
    </subcellularLocation>
</comment>
<evidence type="ECO:0000256" key="2">
    <source>
        <dbReference type="RuleBase" id="RU368069"/>
    </source>
</evidence>
<feature type="region of interest" description="Disordered" evidence="3">
    <location>
        <begin position="45"/>
        <end position="139"/>
    </location>
</feature>
<dbReference type="AlphaFoldDB" id="A0A1E3HPG3"/>
<feature type="region of interest" description="Disordered" evidence="3">
    <location>
        <begin position="155"/>
        <end position="179"/>
    </location>
</feature>
<dbReference type="KEGG" id="cdep:91087422"/>
<comment type="function">
    <text evidence="2">Mediates inactivation of the TORC1 complex in response to amino acid starvation. Required for meiotic nuclear division.</text>
</comment>
<accession>A0A1E3HPG3</accession>
<feature type="region of interest" description="Disordered" evidence="3">
    <location>
        <begin position="555"/>
        <end position="586"/>
    </location>
</feature>
<dbReference type="GO" id="GO:0010508">
    <property type="term" value="P:positive regulation of autophagy"/>
    <property type="evidence" value="ECO:0007669"/>
    <property type="project" value="TreeGrafter"/>
</dbReference>
<dbReference type="GO" id="GO:1904262">
    <property type="term" value="P:negative regulation of TORC1 signaling"/>
    <property type="evidence" value="ECO:0007669"/>
    <property type="project" value="TreeGrafter"/>
</dbReference>
<organism evidence="6 7">
    <name type="scientific">Cryptococcus depauperatus CBS 7841</name>
    <dbReference type="NCBI Taxonomy" id="1295531"/>
    <lineage>
        <taxon>Eukaryota</taxon>
        <taxon>Fungi</taxon>
        <taxon>Dikarya</taxon>
        <taxon>Basidiomycota</taxon>
        <taxon>Agaricomycotina</taxon>
        <taxon>Tremellomycetes</taxon>
        <taxon>Tremellales</taxon>
        <taxon>Cryptococcaceae</taxon>
        <taxon>Cryptococcus</taxon>
    </lineage>
</organism>
<feature type="compositionally biased region" description="Basic and acidic residues" evidence="3">
    <location>
        <begin position="90"/>
        <end position="107"/>
    </location>
</feature>
<dbReference type="VEuPathDB" id="FungiDB:L203_06172"/>